<dbReference type="SUPFAM" id="SSF53706">
    <property type="entry name" value="Formate dehydrogenase/DMSO reductase, domains 1-3"/>
    <property type="match status" value="1"/>
</dbReference>
<keyword evidence="1" id="KW-0560">Oxidoreductase</keyword>
<dbReference type="Proteomes" id="UP000278475">
    <property type="component" value="Unassembled WGS sequence"/>
</dbReference>
<reference evidence="3 4" key="1">
    <citation type="submission" date="2018-06" db="EMBL/GenBank/DDBJ databases">
        <title>Extensive metabolic versatility and redundancy in microbially diverse, dynamic hydrothermal sediments.</title>
        <authorList>
            <person name="Dombrowski N."/>
            <person name="Teske A."/>
            <person name="Baker B.J."/>
        </authorList>
    </citation>
    <scope>NUCLEOTIDE SEQUENCE [LARGE SCALE GENOMIC DNA]</scope>
    <source>
        <strain evidence="3">B66_G16</strain>
    </source>
</reference>
<protein>
    <submittedName>
        <fullName evidence="3">Formylmethanofuran dehydrogenase subunit B</fullName>
    </submittedName>
</protein>
<accession>A0A497EJV3</accession>
<dbReference type="GO" id="GO:0003954">
    <property type="term" value="F:NADH dehydrogenase activity"/>
    <property type="evidence" value="ECO:0007669"/>
    <property type="project" value="TreeGrafter"/>
</dbReference>
<gene>
    <name evidence="3" type="ORF">DRJ31_10765</name>
</gene>
<dbReference type="EMBL" id="QMQV01000227">
    <property type="protein sequence ID" value="RLE45815.1"/>
    <property type="molecule type" value="Genomic_DNA"/>
</dbReference>
<dbReference type="GO" id="GO:0022904">
    <property type="term" value="P:respiratory electron transport chain"/>
    <property type="evidence" value="ECO:0007669"/>
    <property type="project" value="TreeGrafter"/>
</dbReference>
<dbReference type="NCBIfam" id="TIGR03129">
    <property type="entry name" value="one_C_dehyd_B"/>
    <property type="match status" value="1"/>
</dbReference>
<dbReference type="GO" id="GO:0016020">
    <property type="term" value="C:membrane"/>
    <property type="evidence" value="ECO:0007669"/>
    <property type="project" value="TreeGrafter"/>
</dbReference>
<dbReference type="PANTHER" id="PTHR43105:SF14">
    <property type="entry name" value="FORMATE DEHYDROGENASE H"/>
    <property type="match status" value="1"/>
</dbReference>
<proteinExistence type="predicted"/>
<organism evidence="3 4">
    <name type="scientific">Thermoproteota archaeon</name>
    <dbReference type="NCBI Taxonomy" id="2056631"/>
    <lineage>
        <taxon>Archaea</taxon>
        <taxon>Thermoproteota</taxon>
    </lineage>
</organism>
<dbReference type="Gene3D" id="3.40.50.740">
    <property type="match status" value="1"/>
</dbReference>
<evidence type="ECO:0000256" key="1">
    <source>
        <dbReference type="ARBA" id="ARBA00023002"/>
    </source>
</evidence>
<dbReference type="GO" id="GO:0018493">
    <property type="term" value="F:formylmethanofuran dehydrogenase activity"/>
    <property type="evidence" value="ECO:0007669"/>
    <property type="project" value="InterPro"/>
</dbReference>
<dbReference type="PANTHER" id="PTHR43105">
    <property type="entry name" value="RESPIRATORY NITRATE REDUCTASE"/>
    <property type="match status" value="1"/>
</dbReference>
<dbReference type="Gene3D" id="3.40.228.10">
    <property type="entry name" value="Dimethylsulfoxide Reductase, domain 2"/>
    <property type="match status" value="1"/>
</dbReference>
<dbReference type="AlphaFoldDB" id="A0A497EJV3"/>
<sequence>MIVADVVCGFCGSLCDHIEVKIENREIKEVKGACPIGSKRFLHVRENRILKPLIRKDGKLIEVSLDEAINKAAEILSNSNLPLIYGLSSTSIEAQKVCVDIAELVGGILDQTACVCHGPTIQALQEVGEITATLGEIKNRADLVIFWGCNPMEAHFNHPFRYSVMPAGLFRKGRKERTIITLDIRKTRTAEMSDKFIQIEPGRDHEILLALRMILKGRKPDKKVIGGVPIETIEDLADKIKSCQYGVVFVGVGLTMTGGRELTVINLLKLSQEVHDYTRLVIIPMRGHGNVKGAGSCLAWRTGYPYAVDFSRGYPRYFPGETTSVDLLSREEVDAALIVASDPASNFPLKAAKTLAKIPTIAIDIKPTLTTMIAEVVIPAAVCGVECEGTMYRMDGVPMRLKKLIDPPNPEILPDEEILRKIYERLGER</sequence>
<dbReference type="CDD" id="cd02761">
    <property type="entry name" value="MopB_FmdB-FwdB"/>
    <property type="match status" value="1"/>
</dbReference>
<name>A0A497EJV3_9CREN</name>
<evidence type="ECO:0000313" key="4">
    <source>
        <dbReference type="Proteomes" id="UP000278475"/>
    </source>
</evidence>
<dbReference type="Pfam" id="PF00384">
    <property type="entry name" value="Molybdopterin"/>
    <property type="match status" value="1"/>
</dbReference>
<comment type="caution">
    <text evidence="3">The sequence shown here is derived from an EMBL/GenBank/DDBJ whole genome shotgun (WGS) entry which is preliminary data.</text>
</comment>
<feature type="domain" description="Molybdopterin oxidoreductase" evidence="2">
    <location>
        <begin position="48"/>
        <end position="424"/>
    </location>
</feature>
<dbReference type="InterPro" id="IPR016457">
    <property type="entry name" value="Formylmethanofuran_DH_bsu"/>
</dbReference>
<dbReference type="InterPro" id="IPR006656">
    <property type="entry name" value="Mopterin_OxRdtase"/>
</dbReference>
<evidence type="ECO:0000259" key="2">
    <source>
        <dbReference type="Pfam" id="PF00384"/>
    </source>
</evidence>
<dbReference type="PIRSF" id="PIRSF005646">
    <property type="entry name" value="FwdB"/>
    <property type="match status" value="1"/>
</dbReference>
<dbReference type="GO" id="GO:0015948">
    <property type="term" value="P:methanogenesis"/>
    <property type="evidence" value="ECO:0007669"/>
    <property type="project" value="InterPro"/>
</dbReference>
<evidence type="ECO:0000313" key="3">
    <source>
        <dbReference type="EMBL" id="RLE45815.1"/>
    </source>
</evidence>
<dbReference type="InterPro" id="IPR050123">
    <property type="entry name" value="Prok_molybdopt-oxidoreductase"/>
</dbReference>